<feature type="region of interest" description="Disordered" evidence="6">
    <location>
        <begin position="341"/>
        <end position="408"/>
    </location>
</feature>
<dbReference type="GO" id="GO:0005634">
    <property type="term" value="C:nucleus"/>
    <property type="evidence" value="ECO:0007669"/>
    <property type="project" value="UniProtKB-SubCell"/>
</dbReference>
<feature type="domain" description="BHLH" evidence="7">
    <location>
        <begin position="167"/>
        <end position="220"/>
    </location>
</feature>
<feature type="compositionally biased region" description="Basic and acidic residues" evidence="6">
    <location>
        <begin position="156"/>
        <end position="173"/>
    </location>
</feature>
<gene>
    <name evidence="8" type="ORF">GBAR_LOCUS12626</name>
</gene>
<keyword evidence="4" id="KW-0804">Transcription</keyword>
<dbReference type="Gene3D" id="4.10.280.10">
    <property type="entry name" value="Helix-loop-helix DNA-binding domain"/>
    <property type="match status" value="1"/>
</dbReference>
<feature type="compositionally biased region" description="Polar residues" evidence="6">
    <location>
        <begin position="79"/>
        <end position="94"/>
    </location>
</feature>
<sequence>MRSSWQPVSTSASKHMPSQQGSSRLEEAIYVMKGHADREEAIYMKAQGDPLEEGIGSPGLNIPPEDITERIPAHELSGDLSTEDTVNFPGSSTGYERKPLIRSSSAGTPVAVASSSSSLATNFSGAVSEEEGLGKRKDSKKKGKHSGKPPSKKRFRTDQERVHKERERRNANNQRERIRVRDINEAFKELGEICHEYLQCEKAQTKLMILHQAVAVIGNLESQVKDRNLNPKAACLKKRDEEKTFQANCGPSPLHPPEHIPSLSPTSLHPHPSLPLTPTSKTPSTPSFPSPPLPPATAISSTPIDIMTPGVINSSGCGSGGPFQFPQQVIPHHIQSCHQQLPFQTYPSPPPLAPGDKIPRSNEHDPLMKRRSNSGAGTVSPTIQKTVKGRCSSGSSIASSKAEAKSNN</sequence>
<feature type="compositionally biased region" description="Low complexity" evidence="6">
    <location>
        <begin position="261"/>
        <end position="285"/>
    </location>
</feature>
<dbReference type="Pfam" id="PF00010">
    <property type="entry name" value="HLH"/>
    <property type="match status" value="1"/>
</dbReference>
<feature type="compositionally biased region" description="Polar residues" evidence="6">
    <location>
        <begin position="1"/>
        <end position="23"/>
    </location>
</feature>
<keyword evidence="3" id="KW-0238">DNA-binding</keyword>
<dbReference type="PANTHER" id="PTHR11793">
    <property type="entry name" value="BASIC HELIX-LOOP-HELIX TRANSCRIPTION FACTOR"/>
    <property type="match status" value="1"/>
</dbReference>
<dbReference type="GO" id="GO:0005667">
    <property type="term" value="C:transcription regulator complex"/>
    <property type="evidence" value="ECO:0007669"/>
    <property type="project" value="TreeGrafter"/>
</dbReference>
<proteinExistence type="predicted"/>
<feature type="compositionally biased region" description="Polar residues" evidence="6">
    <location>
        <begin position="373"/>
        <end position="385"/>
    </location>
</feature>
<evidence type="ECO:0000256" key="1">
    <source>
        <dbReference type="ARBA" id="ARBA00004123"/>
    </source>
</evidence>
<dbReference type="PANTHER" id="PTHR11793:SF13">
    <property type="entry name" value="PROTEIN DAUGHTERLESS"/>
    <property type="match status" value="1"/>
</dbReference>
<dbReference type="SMART" id="SM00353">
    <property type="entry name" value="HLH"/>
    <property type="match status" value="1"/>
</dbReference>
<evidence type="ECO:0000259" key="7">
    <source>
        <dbReference type="PROSITE" id="PS50888"/>
    </source>
</evidence>
<reference evidence="8" key="1">
    <citation type="submission" date="2023-03" db="EMBL/GenBank/DDBJ databases">
        <authorList>
            <person name="Steffen K."/>
            <person name="Cardenas P."/>
        </authorList>
    </citation>
    <scope>NUCLEOTIDE SEQUENCE</scope>
</reference>
<keyword evidence="5" id="KW-0539">Nucleus</keyword>
<dbReference type="InterPro" id="IPR051098">
    <property type="entry name" value="NeuroDiff_E-box_TFs"/>
</dbReference>
<dbReference type="Proteomes" id="UP001174909">
    <property type="component" value="Unassembled WGS sequence"/>
</dbReference>
<dbReference type="GO" id="GO:0000978">
    <property type="term" value="F:RNA polymerase II cis-regulatory region sequence-specific DNA binding"/>
    <property type="evidence" value="ECO:0007669"/>
    <property type="project" value="TreeGrafter"/>
</dbReference>
<dbReference type="SUPFAM" id="SSF47459">
    <property type="entry name" value="HLH, helix-loop-helix DNA-binding domain"/>
    <property type="match status" value="1"/>
</dbReference>
<evidence type="ECO:0000256" key="6">
    <source>
        <dbReference type="SAM" id="MobiDB-lite"/>
    </source>
</evidence>
<feature type="compositionally biased region" description="Basic residues" evidence="6">
    <location>
        <begin position="137"/>
        <end position="155"/>
    </location>
</feature>
<evidence type="ECO:0000256" key="3">
    <source>
        <dbReference type="ARBA" id="ARBA00023125"/>
    </source>
</evidence>
<protein>
    <submittedName>
        <fullName evidence="8">Transcription factor XE1.1</fullName>
    </submittedName>
</protein>
<feature type="compositionally biased region" description="Low complexity" evidence="6">
    <location>
        <begin position="392"/>
        <end position="408"/>
    </location>
</feature>
<evidence type="ECO:0000256" key="5">
    <source>
        <dbReference type="ARBA" id="ARBA00023242"/>
    </source>
</evidence>
<keyword evidence="9" id="KW-1185">Reference proteome</keyword>
<feature type="region of interest" description="Disordered" evidence="6">
    <location>
        <begin position="245"/>
        <end position="302"/>
    </location>
</feature>
<dbReference type="InterPro" id="IPR036638">
    <property type="entry name" value="HLH_DNA-bd_sf"/>
</dbReference>
<dbReference type="EMBL" id="CASHTH010001875">
    <property type="protein sequence ID" value="CAI8021252.1"/>
    <property type="molecule type" value="Genomic_DNA"/>
</dbReference>
<organism evidence="8 9">
    <name type="scientific">Geodia barretti</name>
    <name type="common">Barrett's horny sponge</name>
    <dbReference type="NCBI Taxonomy" id="519541"/>
    <lineage>
        <taxon>Eukaryota</taxon>
        <taxon>Metazoa</taxon>
        <taxon>Porifera</taxon>
        <taxon>Demospongiae</taxon>
        <taxon>Heteroscleromorpha</taxon>
        <taxon>Tetractinellida</taxon>
        <taxon>Astrophorina</taxon>
        <taxon>Geodiidae</taxon>
        <taxon>Geodia</taxon>
    </lineage>
</organism>
<dbReference type="InterPro" id="IPR011598">
    <property type="entry name" value="bHLH_dom"/>
</dbReference>
<dbReference type="GO" id="GO:0046983">
    <property type="term" value="F:protein dimerization activity"/>
    <property type="evidence" value="ECO:0007669"/>
    <property type="project" value="InterPro"/>
</dbReference>
<feature type="compositionally biased region" description="Basic and acidic residues" evidence="6">
    <location>
        <begin position="357"/>
        <end position="368"/>
    </location>
</feature>
<dbReference type="AlphaFoldDB" id="A0AA35WP92"/>
<feature type="region of interest" description="Disordered" evidence="6">
    <location>
        <begin position="1"/>
        <end position="26"/>
    </location>
</feature>
<accession>A0AA35WP92</accession>
<feature type="compositionally biased region" description="Pro residues" evidence="6">
    <location>
        <begin position="286"/>
        <end position="295"/>
    </location>
</feature>
<feature type="region of interest" description="Disordered" evidence="6">
    <location>
        <begin position="49"/>
        <end position="173"/>
    </location>
</feature>
<dbReference type="GO" id="GO:0000785">
    <property type="term" value="C:chromatin"/>
    <property type="evidence" value="ECO:0007669"/>
    <property type="project" value="TreeGrafter"/>
</dbReference>
<feature type="compositionally biased region" description="Basic and acidic residues" evidence="6">
    <location>
        <begin position="67"/>
        <end position="77"/>
    </location>
</feature>
<comment type="subcellular location">
    <subcellularLocation>
        <location evidence="1">Nucleus</location>
    </subcellularLocation>
</comment>
<name>A0AA35WP92_GEOBA</name>
<dbReference type="PROSITE" id="PS50888">
    <property type="entry name" value="BHLH"/>
    <property type="match status" value="1"/>
</dbReference>
<keyword evidence="2" id="KW-0805">Transcription regulation</keyword>
<feature type="compositionally biased region" description="Low complexity" evidence="6">
    <location>
        <begin position="103"/>
        <end position="126"/>
    </location>
</feature>
<evidence type="ECO:0000313" key="8">
    <source>
        <dbReference type="EMBL" id="CAI8021252.1"/>
    </source>
</evidence>
<evidence type="ECO:0000256" key="4">
    <source>
        <dbReference type="ARBA" id="ARBA00023163"/>
    </source>
</evidence>
<dbReference type="GO" id="GO:0000981">
    <property type="term" value="F:DNA-binding transcription factor activity, RNA polymerase II-specific"/>
    <property type="evidence" value="ECO:0007669"/>
    <property type="project" value="TreeGrafter"/>
</dbReference>
<evidence type="ECO:0000313" key="9">
    <source>
        <dbReference type="Proteomes" id="UP001174909"/>
    </source>
</evidence>
<evidence type="ECO:0000256" key="2">
    <source>
        <dbReference type="ARBA" id="ARBA00023015"/>
    </source>
</evidence>
<comment type="caution">
    <text evidence="8">The sequence shown here is derived from an EMBL/GenBank/DDBJ whole genome shotgun (WGS) entry which is preliminary data.</text>
</comment>